<dbReference type="EMBL" id="MCBQ01002773">
    <property type="protein sequence ID" value="RKF82143.1"/>
    <property type="molecule type" value="Genomic_DNA"/>
</dbReference>
<feature type="compositionally biased region" description="Polar residues" evidence="1">
    <location>
        <begin position="121"/>
        <end position="130"/>
    </location>
</feature>
<name>A0A420J5W2_9PEZI</name>
<sequence>MLIETASNSTASVSSHAFANSTKAASLCNQWLYERLYMSRVLWKYKISGLENDVIPSVPDEHTELASSLEAFETMATSRAPVGLPPSPLRVSGSDHGDSCTGLYGEFCTGRRTGKHRGYSAGSTPYQGSRQEACKEAHQRQQAAMASSKENI</sequence>
<proteinExistence type="predicted"/>
<reference evidence="2 3" key="1">
    <citation type="journal article" date="2018" name="BMC Genomics">
        <title>Comparative genome analyses reveal sequence features reflecting distinct modes of host-adaptation between dicot and monocot powdery mildew.</title>
        <authorList>
            <person name="Wu Y."/>
            <person name="Ma X."/>
            <person name="Pan Z."/>
            <person name="Kale S.D."/>
            <person name="Song Y."/>
            <person name="King H."/>
            <person name="Zhang Q."/>
            <person name="Presley C."/>
            <person name="Deng X."/>
            <person name="Wei C.I."/>
            <person name="Xiao S."/>
        </authorList>
    </citation>
    <scope>NUCLEOTIDE SEQUENCE [LARGE SCALE GENOMIC DNA]</scope>
    <source>
        <strain evidence="2">UMSG3</strain>
    </source>
</reference>
<organism evidence="2 3">
    <name type="scientific">Golovinomyces cichoracearum</name>
    <dbReference type="NCBI Taxonomy" id="62708"/>
    <lineage>
        <taxon>Eukaryota</taxon>
        <taxon>Fungi</taxon>
        <taxon>Dikarya</taxon>
        <taxon>Ascomycota</taxon>
        <taxon>Pezizomycotina</taxon>
        <taxon>Leotiomycetes</taxon>
        <taxon>Erysiphales</taxon>
        <taxon>Erysiphaceae</taxon>
        <taxon>Golovinomyces</taxon>
    </lineage>
</organism>
<dbReference type="Proteomes" id="UP000283383">
    <property type="component" value="Unassembled WGS sequence"/>
</dbReference>
<feature type="compositionally biased region" description="Polar residues" evidence="1">
    <location>
        <begin position="140"/>
        <end position="152"/>
    </location>
</feature>
<protein>
    <submittedName>
        <fullName evidence="2">Uncharacterized protein</fullName>
    </submittedName>
</protein>
<dbReference type="AlphaFoldDB" id="A0A420J5W2"/>
<comment type="caution">
    <text evidence="2">The sequence shown here is derived from an EMBL/GenBank/DDBJ whole genome shotgun (WGS) entry which is preliminary data.</text>
</comment>
<gene>
    <name evidence="2" type="ORF">GcM3_027017</name>
</gene>
<evidence type="ECO:0000256" key="1">
    <source>
        <dbReference type="SAM" id="MobiDB-lite"/>
    </source>
</evidence>
<keyword evidence="3" id="KW-1185">Reference proteome</keyword>
<accession>A0A420J5W2</accession>
<feature type="region of interest" description="Disordered" evidence="1">
    <location>
        <begin position="115"/>
        <end position="152"/>
    </location>
</feature>
<evidence type="ECO:0000313" key="3">
    <source>
        <dbReference type="Proteomes" id="UP000283383"/>
    </source>
</evidence>
<evidence type="ECO:0000313" key="2">
    <source>
        <dbReference type="EMBL" id="RKF82143.1"/>
    </source>
</evidence>